<feature type="compositionally biased region" description="Basic and acidic residues" evidence="1">
    <location>
        <begin position="69"/>
        <end position="101"/>
    </location>
</feature>
<feature type="domain" description="WW" evidence="2">
    <location>
        <begin position="344"/>
        <end position="374"/>
    </location>
</feature>
<dbReference type="Pfam" id="PF00397">
    <property type="entry name" value="WW"/>
    <property type="match status" value="1"/>
</dbReference>
<sequence length="374" mass="42245">MDATASHERPSDDPQAEEEAYDQLLQRMYHTQLDASAESAALQPDDVADDDWHFDASSPLRRSALNDAQDEHKSGDGDDIDATHQRASADDEERHEIRWVSDDGGEVDDDDQHNTSFGSIDWVAAHLQLSETDQGDSTMDEGVQEALAILNNSRAKFGSTRGSSVQDSMDQSDWQLSVGDDGKPYYYDIVHEAMSVMYRDEKPSVSVSSMAESVPESTGVAAQVLPSEMIDVDDQTGREEVGADNVAQTAEADSRPLDEEEKEEEKERDEQAEPNEGEDELSEEEKEEAQGALERSNDSQLIEAQYDEQTTHLARSTVSMRERYQRARVEVDRRLEVDEDNTDEPVVDEWKEAYTAKGRVYYYNRRTRESSWKR</sequence>
<reference evidence="3" key="1">
    <citation type="submission" date="2022-11" db="EMBL/GenBank/DDBJ databases">
        <authorList>
            <person name="Morgan W.R."/>
            <person name="Tartar A."/>
        </authorList>
    </citation>
    <scope>NUCLEOTIDE SEQUENCE</scope>
    <source>
        <strain evidence="3">ARSEF 373</strain>
    </source>
</reference>
<feature type="compositionally biased region" description="Acidic residues" evidence="1">
    <location>
        <begin position="258"/>
        <end position="287"/>
    </location>
</feature>
<feature type="region of interest" description="Disordered" evidence="1">
    <location>
        <begin position="208"/>
        <end position="318"/>
    </location>
</feature>
<feature type="compositionally biased region" description="Polar residues" evidence="1">
    <location>
        <begin position="298"/>
        <end position="318"/>
    </location>
</feature>
<feature type="compositionally biased region" description="Basic and acidic residues" evidence="1">
    <location>
        <begin position="1"/>
        <end position="12"/>
    </location>
</feature>
<gene>
    <name evidence="3" type="ORF">N0F65_001238</name>
</gene>
<keyword evidence="4" id="KW-1185">Reference proteome</keyword>
<evidence type="ECO:0000313" key="4">
    <source>
        <dbReference type="Proteomes" id="UP001146120"/>
    </source>
</evidence>
<dbReference type="SMART" id="SM00456">
    <property type="entry name" value="WW"/>
    <property type="match status" value="1"/>
</dbReference>
<evidence type="ECO:0000259" key="2">
    <source>
        <dbReference type="PROSITE" id="PS50020"/>
    </source>
</evidence>
<proteinExistence type="predicted"/>
<name>A0AAV2YUY9_9STRA</name>
<dbReference type="SUPFAM" id="SSF51045">
    <property type="entry name" value="WW domain"/>
    <property type="match status" value="1"/>
</dbReference>
<dbReference type="Proteomes" id="UP001146120">
    <property type="component" value="Unassembled WGS sequence"/>
</dbReference>
<accession>A0AAV2YUY9</accession>
<feature type="compositionally biased region" description="Polar residues" evidence="1">
    <location>
        <begin position="157"/>
        <end position="175"/>
    </location>
</feature>
<reference evidence="3" key="2">
    <citation type="journal article" date="2023" name="Microbiol Resour">
        <title>Decontamination and Annotation of the Draft Genome Sequence of the Oomycete Lagenidium giganteum ARSEF 373.</title>
        <authorList>
            <person name="Morgan W.R."/>
            <person name="Tartar A."/>
        </authorList>
    </citation>
    <scope>NUCLEOTIDE SEQUENCE</scope>
    <source>
        <strain evidence="3">ARSEF 373</strain>
    </source>
</reference>
<dbReference type="InterPro" id="IPR001202">
    <property type="entry name" value="WW_dom"/>
</dbReference>
<dbReference type="CDD" id="cd00201">
    <property type="entry name" value="WW"/>
    <property type="match status" value="1"/>
</dbReference>
<evidence type="ECO:0000313" key="3">
    <source>
        <dbReference type="EMBL" id="DAZ97054.1"/>
    </source>
</evidence>
<feature type="region of interest" description="Disordered" evidence="1">
    <location>
        <begin position="157"/>
        <end position="182"/>
    </location>
</feature>
<comment type="caution">
    <text evidence="3">The sequence shown here is derived from an EMBL/GenBank/DDBJ whole genome shotgun (WGS) entry which is preliminary data.</text>
</comment>
<dbReference type="EMBL" id="DAKRPA010000147">
    <property type="protein sequence ID" value="DAZ97054.1"/>
    <property type="molecule type" value="Genomic_DNA"/>
</dbReference>
<dbReference type="PROSITE" id="PS50020">
    <property type="entry name" value="WW_DOMAIN_2"/>
    <property type="match status" value="1"/>
</dbReference>
<feature type="region of interest" description="Disordered" evidence="1">
    <location>
        <begin position="1"/>
        <end position="116"/>
    </location>
</feature>
<dbReference type="AlphaFoldDB" id="A0AAV2YUY9"/>
<protein>
    <recommendedName>
        <fullName evidence="2">WW domain-containing protein</fullName>
    </recommendedName>
</protein>
<dbReference type="InterPro" id="IPR036020">
    <property type="entry name" value="WW_dom_sf"/>
</dbReference>
<organism evidence="3 4">
    <name type="scientific">Lagenidium giganteum</name>
    <dbReference type="NCBI Taxonomy" id="4803"/>
    <lineage>
        <taxon>Eukaryota</taxon>
        <taxon>Sar</taxon>
        <taxon>Stramenopiles</taxon>
        <taxon>Oomycota</taxon>
        <taxon>Peronosporomycetes</taxon>
        <taxon>Pythiales</taxon>
        <taxon>Pythiaceae</taxon>
    </lineage>
</organism>
<evidence type="ECO:0000256" key="1">
    <source>
        <dbReference type="SAM" id="MobiDB-lite"/>
    </source>
</evidence>
<dbReference type="Gene3D" id="2.20.70.10">
    <property type="match status" value="1"/>
</dbReference>